<feature type="domain" description="THUMP" evidence="2">
    <location>
        <begin position="128"/>
        <end position="233"/>
    </location>
</feature>
<comment type="caution">
    <text evidence="3">The sequence shown here is derived from an EMBL/GenBank/DDBJ whole genome shotgun (WGS) entry which is preliminary data.</text>
</comment>
<dbReference type="PROSITE" id="PS51165">
    <property type="entry name" value="THUMP"/>
    <property type="match status" value="1"/>
</dbReference>
<dbReference type="Gene3D" id="3.30.2300.10">
    <property type="entry name" value="THUMP superfamily"/>
    <property type="match status" value="1"/>
</dbReference>
<evidence type="ECO:0000313" key="4">
    <source>
        <dbReference type="Proteomes" id="UP001141434"/>
    </source>
</evidence>
<evidence type="ECO:0000313" key="3">
    <source>
        <dbReference type="EMBL" id="KAJ5095357.1"/>
    </source>
</evidence>
<dbReference type="GeneID" id="81394463"/>
<name>A0A9W9K7V2_9EURO</name>
<accession>A0A9W9K7V2</accession>
<dbReference type="AlphaFoldDB" id="A0A9W9K7V2"/>
<organism evidence="3 4">
    <name type="scientific">Penicillium alfredii</name>
    <dbReference type="NCBI Taxonomy" id="1506179"/>
    <lineage>
        <taxon>Eukaryota</taxon>
        <taxon>Fungi</taxon>
        <taxon>Dikarya</taxon>
        <taxon>Ascomycota</taxon>
        <taxon>Pezizomycotina</taxon>
        <taxon>Eurotiomycetes</taxon>
        <taxon>Eurotiomycetidae</taxon>
        <taxon>Eurotiales</taxon>
        <taxon>Aspergillaceae</taxon>
        <taxon>Penicillium</taxon>
    </lineage>
</organism>
<sequence>MVWSTNLANQQGGEQWRKQVSRVAIDTGDSGVFVTCDMGREGKCMAEAVDVFSQSIESGQPEDKEEDADSDDGDIEAQIRKELEGLNPSKEKSRPIQAVRMEMPCVTFVRLDKSIEPVQLVHRLCSEAQAHPETKRSRWIKRMTPVTSIRKTLSVDLGAFAREILQPHFHSGGPPKKYAIRPTVRSNEKFNRDVIIKAVADVVGPEHPVDLKNYDLIILVDVIQNVIGMSVVGSDYDQLKRFNLAEIYEPTPKPQPKDSKS</sequence>
<dbReference type="CDD" id="cd11717">
    <property type="entry name" value="THUMP_THUMPD1_like"/>
    <property type="match status" value="1"/>
</dbReference>
<evidence type="ECO:0000256" key="1">
    <source>
        <dbReference type="PROSITE-ProRule" id="PRU00529"/>
    </source>
</evidence>
<dbReference type="GO" id="GO:0006400">
    <property type="term" value="P:tRNA modification"/>
    <property type="evidence" value="ECO:0007669"/>
    <property type="project" value="InterPro"/>
</dbReference>
<dbReference type="PANTHER" id="PTHR13452">
    <property type="entry name" value="THUMP DOMAIN CONTAINING PROTEIN 1-RELATED"/>
    <property type="match status" value="1"/>
</dbReference>
<dbReference type="FunFam" id="3.30.2300.10:FF:000001">
    <property type="entry name" value="THUMP domain-containing protein 1"/>
    <property type="match status" value="1"/>
</dbReference>
<dbReference type="SMART" id="SM00981">
    <property type="entry name" value="THUMP"/>
    <property type="match status" value="1"/>
</dbReference>
<protein>
    <recommendedName>
        <fullName evidence="2">THUMP domain-containing protein</fullName>
    </recommendedName>
</protein>
<dbReference type="EMBL" id="JAPMSZ010000007">
    <property type="protein sequence ID" value="KAJ5095357.1"/>
    <property type="molecule type" value="Genomic_DNA"/>
</dbReference>
<dbReference type="Pfam" id="PF02926">
    <property type="entry name" value="THUMP"/>
    <property type="match status" value="1"/>
</dbReference>
<dbReference type="Proteomes" id="UP001141434">
    <property type="component" value="Unassembled WGS sequence"/>
</dbReference>
<evidence type="ECO:0000259" key="2">
    <source>
        <dbReference type="PROSITE" id="PS51165"/>
    </source>
</evidence>
<reference evidence="3" key="1">
    <citation type="submission" date="2022-11" db="EMBL/GenBank/DDBJ databases">
        <authorList>
            <person name="Petersen C."/>
        </authorList>
    </citation>
    <scope>NUCLEOTIDE SEQUENCE</scope>
    <source>
        <strain evidence="3">IBT 34128</strain>
    </source>
</reference>
<reference evidence="3" key="2">
    <citation type="journal article" date="2023" name="IMA Fungus">
        <title>Comparative genomic study of the Penicillium genus elucidates a diverse pangenome and 15 lateral gene transfer events.</title>
        <authorList>
            <person name="Petersen C."/>
            <person name="Sorensen T."/>
            <person name="Nielsen M.R."/>
            <person name="Sondergaard T.E."/>
            <person name="Sorensen J.L."/>
            <person name="Fitzpatrick D.A."/>
            <person name="Frisvad J.C."/>
            <person name="Nielsen K.L."/>
        </authorList>
    </citation>
    <scope>NUCLEOTIDE SEQUENCE</scope>
    <source>
        <strain evidence="3">IBT 34128</strain>
    </source>
</reference>
<dbReference type="PANTHER" id="PTHR13452:SF10">
    <property type="entry name" value="THUMP DOMAIN-CONTAINING PROTEIN 1"/>
    <property type="match status" value="1"/>
</dbReference>
<keyword evidence="1" id="KW-0694">RNA-binding</keyword>
<gene>
    <name evidence="3" type="ORF">NUU61_004713</name>
</gene>
<proteinExistence type="predicted"/>
<dbReference type="OrthoDB" id="367221at2759"/>
<keyword evidence="4" id="KW-1185">Reference proteome</keyword>
<dbReference type="GO" id="GO:0003723">
    <property type="term" value="F:RNA binding"/>
    <property type="evidence" value="ECO:0007669"/>
    <property type="project" value="UniProtKB-UniRule"/>
</dbReference>
<dbReference type="SUPFAM" id="SSF143437">
    <property type="entry name" value="THUMP domain-like"/>
    <property type="match status" value="1"/>
</dbReference>
<dbReference type="InterPro" id="IPR040183">
    <property type="entry name" value="THUMPD1-like"/>
</dbReference>
<dbReference type="InterPro" id="IPR004114">
    <property type="entry name" value="THUMP_dom"/>
</dbReference>
<dbReference type="RefSeq" id="XP_056510908.1">
    <property type="nucleotide sequence ID" value="XM_056655295.1"/>
</dbReference>